<name>A0A0K2BLB3_9GAMM</name>
<keyword evidence="6 8" id="KW-0472">Membrane</keyword>
<feature type="transmembrane region" description="Helical" evidence="8">
    <location>
        <begin position="12"/>
        <end position="34"/>
    </location>
</feature>
<keyword evidence="10" id="KW-1185">Reference proteome</keyword>
<evidence type="ECO:0000256" key="6">
    <source>
        <dbReference type="ARBA" id="ARBA00023136"/>
    </source>
</evidence>
<sequence>MYIYLYSCSKNRIIWLLLALTAFILEVVGFYLQYVMLINPCVLCIYQRLTLYCIMIAGILVAISPSIFLLRFIGISVLIYSAWKGLRVSIIQYKTNISPFFICDLVINFPSWLHYLDKFFPYLFYNTSNSNCAVNKLNLISLSMTKWMMFIFSGYIIIGIVILLAQFCTLNKKIIFNKRN</sequence>
<keyword evidence="4" id="KW-0249">Electron transport</keyword>
<evidence type="ECO:0000256" key="2">
    <source>
        <dbReference type="ARBA" id="ARBA00022475"/>
    </source>
</evidence>
<accession>A0A0K2BLB3</accession>
<keyword evidence="5 8" id="KW-1133">Transmembrane helix</keyword>
<reference evidence="9 10" key="1">
    <citation type="submission" date="2015-06" db="EMBL/GenBank/DDBJ databases">
        <title>Lineage-specific patterns of genome deterioration in obligate symbionts.</title>
        <authorList>
            <person name="Bennett G.M."/>
            <person name="McCutcheon J.P."/>
            <person name="McDonald B.R."/>
            <person name="Moran N.A."/>
        </authorList>
    </citation>
    <scope>NUCLEOTIDE SEQUENCE [LARGE SCALE GENOMIC DNA]</scope>
    <source>
        <strain evidence="9 10">B-GSS</strain>
    </source>
</reference>
<evidence type="ECO:0000256" key="1">
    <source>
        <dbReference type="ARBA" id="ARBA00004651"/>
    </source>
</evidence>
<dbReference type="AlphaFoldDB" id="A0A0K2BLB3"/>
<dbReference type="Pfam" id="PF02600">
    <property type="entry name" value="DsbB"/>
    <property type="match status" value="1"/>
</dbReference>
<evidence type="ECO:0000256" key="5">
    <source>
        <dbReference type="ARBA" id="ARBA00022989"/>
    </source>
</evidence>
<dbReference type="InterPro" id="IPR023380">
    <property type="entry name" value="DsbB-like_sf"/>
</dbReference>
<protein>
    <submittedName>
        <fullName evidence="9">Periplasmic thiol:disulfide oxidoreductase, required for DsbA reoxidation</fullName>
    </submittedName>
</protein>
<evidence type="ECO:0000256" key="8">
    <source>
        <dbReference type="SAM" id="Phobius"/>
    </source>
</evidence>
<dbReference type="PANTHER" id="PTHR36570:SF2">
    <property type="entry name" value="DISULFIDE BOND FORMATION PROTEIN B"/>
    <property type="match status" value="1"/>
</dbReference>
<keyword evidence="3 8" id="KW-0812">Transmembrane</keyword>
<dbReference type="GO" id="GO:0015035">
    <property type="term" value="F:protein-disulfide reductase activity"/>
    <property type="evidence" value="ECO:0007669"/>
    <property type="project" value="InterPro"/>
</dbReference>
<gene>
    <name evidence="9" type="primary">dbsB</name>
    <name evidence="9" type="ORF">AB162_393</name>
</gene>
<feature type="transmembrane region" description="Helical" evidence="8">
    <location>
        <begin position="95"/>
        <end position="115"/>
    </location>
</feature>
<comment type="subcellular location">
    <subcellularLocation>
        <location evidence="1">Cell membrane</location>
        <topology evidence="1">Multi-pass membrane protein</topology>
    </subcellularLocation>
</comment>
<evidence type="ECO:0000256" key="4">
    <source>
        <dbReference type="ARBA" id="ARBA00022982"/>
    </source>
</evidence>
<dbReference type="SUPFAM" id="SSF158442">
    <property type="entry name" value="DsbB-like"/>
    <property type="match status" value="1"/>
</dbReference>
<evidence type="ECO:0000256" key="3">
    <source>
        <dbReference type="ARBA" id="ARBA00022692"/>
    </source>
</evidence>
<dbReference type="GO" id="GO:0006457">
    <property type="term" value="P:protein folding"/>
    <property type="evidence" value="ECO:0007669"/>
    <property type="project" value="InterPro"/>
</dbReference>
<feature type="transmembrane region" description="Helical" evidence="8">
    <location>
        <begin position="147"/>
        <end position="170"/>
    </location>
</feature>
<proteinExistence type="predicted"/>
<dbReference type="EMBL" id="CP011787">
    <property type="protein sequence ID" value="AKZ65984.1"/>
    <property type="molecule type" value="Genomic_DNA"/>
</dbReference>
<evidence type="ECO:0000313" key="9">
    <source>
        <dbReference type="EMBL" id="AKZ65984.1"/>
    </source>
</evidence>
<dbReference type="NCBIfam" id="NF002485">
    <property type="entry name" value="PRK01749.1"/>
    <property type="match status" value="1"/>
</dbReference>
<dbReference type="PANTHER" id="PTHR36570">
    <property type="entry name" value="DISULFIDE BOND FORMATION PROTEIN B"/>
    <property type="match status" value="1"/>
</dbReference>
<keyword evidence="7" id="KW-0676">Redox-active center</keyword>
<organism evidence="9 10">
    <name type="scientific">Candidatus Palibaumannia cicadellinicola</name>
    <dbReference type="NCBI Taxonomy" id="186490"/>
    <lineage>
        <taxon>Bacteria</taxon>
        <taxon>Pseudomonadati</taxon>
        <taxon>Pseudomonadota</taxon>
        <taxon>Gammaproteobacteria</taxon>
        <taxon>Candidatus Palibaumannia</taxon>
    </lineage>
</organism>
<dbReference type="Gene3D" id="1.20.1550.10">
    <property type="entry name" value="DsbB-like"/>
    <property type="match status" value="1"/>
</dbReference>
<dbReference type="OrthoDB" id="3711263at2"/>
<dbReference type="Proteomes" id="UP000056466">
    <property type="component" value="Chromosome"/>
</dbReference>
<evidence type="ECO:0000256" key="7">
    <source>
        <dbReference type="ARBA" id="ARBA00023284"/>
    </source>
</evidence>
<dbReference type="RefSeq" id="WP_053097006.1">
    <property type="nucleotide sequence ID" value="NZ_CP011787.1"/>
</dbReference>
<keyword evidence="2" id="KW-1003">Cell membrane</keyword>
<dbReference type="InterPro" id="IPR003752">
    <property type="entry name" value="DiS_bond_form_DsbB/BdbC"/>
</dbReference>
<evidence type="ECO:0000313" key="10">
    <source>
        <dbReference type="Proteomes" id="UP000056466"/>
    </source>
</evidence>
<dbReference type="InterPro" id="IPR050183">
    <property type="entry name" value="DsbB"/>
</dbReference>
<feature type="transmembrane region" description="Helical" evidence="8">
    <location>
        <begin position="54"/>
        <end position="83"/>
    </location>
</feature>
<keyword evidence="4" id="KW-0813">Transport</keyword>
<dbReference type="KEGG" id="bcig:AB162_393"/>
<dbReference type="GO" id="GO:0005886">
    <property type="term" value="C:plasma membrane"/>
    <property type="evidence" value="ECO:0007669"/>
    <property type="project" value="UniProtKB-SubCell"/>
</dbReference>